<dbReference type="InterPro" id="IPR003598">
    <property type="entry name" value="Ig_sub2"/>
</dbReference>
<dbReference type="CDD" id="cd05774">
    <property type="entry name" value="IgV_CEACAM_D1"/>
    <property type="match status" value="2"/>
</dbReference>
<keyword evidence="3" id="KW-0393">Immunoglobulin domain</keyword>
<evidence type="ECO:0000256" key="3">
    <source>
        <dbReference type="ARBA" id="ARBA00023319"/>
    </source>
</evidence>
<evidence type="ECO:0000313" key="8">
    <source>
        <dbReference type="RefSeq" id="XP_021021593.1"/>
    </source>
</evidence>
<dbReference type="Pfam" id="PF07679">
    <property type="entry name" value="I-set"/>
    <property type="match status" value="1"/>
</dbReference>
<keyword evidence="2" id="KW-0325">Glycoprotein</keyword>
<dbReference type="InterPro" id="IPR007110">
    <property type="entry name" value="Ig-like_dom"/>
</dbReference>
<dbReference type="KEGG" id="mcal:110297193"/>
<dbReference type="RefSeq" id="XP_021021593.1">
    <property type="nucleotide sequence ID" value="XM_021165934.1"/>
</dbReference>
<dbReference type="GO" id="GO:0005886">
    <property type="term" value="C:plasma membrane"/>
    <property type="evidence" value="ECO:0007669"/>
    <property type="project" value="TreeGrafter"/>
</dbReference>
<protein>
    <submittedName>
        <fullName evidence="8">Pregnancy-specific glycoprotein 22-like</fullName>
    </submittedName>
</protein>
<accession>A0A6P5Q4N9</accession>
<feature type="chain" id="PRO_5028429588" evidence="5">
    <location>
        <begin position="34"/>
        <end position="472"/>
    </location>
</feature>
<dbReference type="InterPro" id="IPR013783">
    <property type="entry name" value="Ig-like_fold"/>
</dbReference>
<dbReference type="InterPro" id="IPR050831">
    <property type="entry name" value="CEA_cell_adhesion"/>
</dbReference>
<dbReference type="SMART" id="SM00408">
    <property type="entry name" value="IGc2"/>
    <property type="match status" value="1"/>
</dbReference>
<evidence type="ECO:0000256" key="4">
    <source>
        <dbReference type="ARBA" id="ARBA00038222"/>
    </source>
</evidence>
<sequence>MKVSSVLHCQRCAPRQRFLLTAFLLTYWHLSTSSQVSIELVPPQVVEGEDVLFLVHKLPENIMSLCWFKGRTFINCGILMYAKNTRVSVMGPMYSSRETLYGNGSLLIHNVSQKDIGFYTLRALNSHGDTVSTSTFLHVNLFLWNCGRLVASAQPSIETLPPIVPDGKDVFVQVRNLPENILGFAWFRGMTQVRKQLIARYIIDEKASFSFGPAYSGRERLYTDGSLLIKNVTQKDAGLYTLGILGTDMKSEEGHVEIQVESLVLKCCNSLTPAKFIVESVPRYAVEGGSILLVVHNLPEGLRSFSWYYSIYTVPAFKIVDYHVIRNITTWSDAYRGRGMVYASGSLLLQDVTEEDARMYTLEILNINNKVERGHVQFYVNKMVTEPFIRITNTTVNARRSVTFSCVSPDIGLSFRWFFNNHNLQPTDRIKLSPSKCGVRIDDVRIEDAGEYECLVMNRAGIGVGSHPVRWP</sequence>
<dbReference type="InterPro" id="IPR003599">
    <property type="entry name" value="Ig_sub"/>
</dbReference>
<name>A0A6P5Q4N9_MUSCR</name>
<dbReference type="PANTHER" id="PTHR44427:SF1">
    <property type="entry name" value="CARCINOEMBRYONIC ANTIGEN-RELATED CELL ADHESION MOLECULE 1"/>
    <property type="match status" value="1"/>
</dbReference>
<evidence type="ECO:0000256" key="5">
    <source>
        <dbReference type="SAM" id="SignalP"/>
    </source>
</evidence>
<evidence type="ECO:0000256" key="2">
    <source>
        <dbReference type="ARBA" id="ARBA00023180"/>
    </source>
</evidence>
<dbReference type="Proteomes" id="UP000515126">
    <property type="component" value="Chromosome 7"/>
</dbReference>
<evidence type="ECO:0000256" key="1">
    <source>
        <dbReference type="ARBA" id="ARBA00022729"/>
    </source>
</evidence>
<dbReference type="GeneID" id="110297193"/>
<dbReference type="PROSITE" id="PS50835">
    <property type="entry name" value="IG_LIKE"/>
    <property type="match status" value="1"/>
</dbReference>
<evidence type="ECO:0000259" key="6">
    <source>
        <dbReference type="PROSITE" id="PS50835"/>
    </source>
</evidence>
<dbReference type="InterPro" id="IPR036179">
    <property type="entry name" value="Ig-like_dom_sf"/>
</dbReference>
<dbReference type="GO" id="GO:0009986">
    <property type="term" value="C:cell surface"/>
    <property type="evidence" value="ECO:0007669"/>
    <property type="project" value="TreeGrafter"/>
</dbReference>
<keyword evidence="7" id="KW-1185">Reference proteome</keyword>
<gene>
    <name evidence="8" type="primary">LOC110297193</name>
</gene>
<dbReference type="Pfam" id="PF07686">
    <property type="entry name" value="V-set"/>
    <property type="match status" value="3"/>
</dbReference>
<dbReference type="AlphaFoldDB" id="A0A6P5Q4N9"/>
<feature type="signal peptide" evidence="5">
    <location>
        <begin position="1"/>
        <end position="33"/>
    </location>
</feature>
<dbReference type="GO" id="GO:0002682">
    <property type="term" value="P:regulation of immune system process"/>
    <property type="evidence" value="ECO:0007669"/>
    <property type="project" value="TreeGrafter"/>
</dbReference>
<evidence type="ECO:0000313" key="7">
    <source>
        <dbReference type="Proteomes" id="UP000515126"/>
    </source>
</evidence>
<keyword evidence="1 5" id="KW-0732">Signal</keyword>
<dbReference type="Gene3D" id="2.60.40.10">
    <property type="entry name" value="Immunoglobulins"/>
    <property type="match status" value="4"/>
</dbReference>
<feature type="domain" description="Ig-like" evidence="6">
    <location>
        <begin position="387"/>
        <end position="470"/>
    </location>
</feature>
<dbReference type="PANTHER" id="PTHR44427">
    <property type="entry name" value="CARCINOEMBRYONIC ANTIGEN-RELATED CELL ADHESION MOLECULE 19"/>
    <property type="match status" value="1"/>
</dbReference>
<dbReference type="SUPFAM" id="SSF48726">
    <property type="entry name" value="Immunoglobulin"/>
    <property type="match status" value="4"/>
</dbReference>
<reference evidence="8" key="1">
    <citation type="submission" date="2025-08" db="UniProtKB">
        <authorList>
            <consortium name="RefSeq"/>
        </authorList>
    </citation>
    <scope>IDENTIFICATION</scope>
</reference>
<dbReference type="SMART" id="SM00409">
    <property type="entry name" value="IG"/>
    <property type="match status" value="4"/>
</dbReference>
<dbReference type="InterPro" id="IPR013098">
    <property type="entry name" value="Ig_I-set"/>
</dbReference>
<dbReference type="InterPro" id="IPR013106">
    <property type="entry name" value="Ig_V-set"/>
</dbReference>
<dbReference type="GO" id="GO:1990782">
    <property type="term" value="F:protein tyrosine kinase binding"/>
    <property type="evidence" value="ECO:0007669"/>
    <property type="project" value="TreeGrafter"/>
</dbReference>
<organism evidence="7 8">
    <name type="scientific">Mus caroli</name>
    <name type="common">Ryukyu mouse</name>
    <name type="synonym">Ricefield mouse</name>
    <dbReference type="NCBI Taxonomy" id="10089"/>
    <lineage>
        <taxon>Eukaryota</taxon>
        <taxon>Metazoa</taxon>
        <taxon>Chordata</taxon>
        <taxon>Craniata</taxon>
        <taxon>Vertebrata</taxon>
        <taxon>Euteleostomi</taxon>
        <taxon>Mammalia</taxon>
        <taxon>Eutheria</taxon>
        <taxon>Euarchontoglires</taxon>
        <taxon>Glires</taxon>
        <taxon>Rodentia</taxon>
        <taxon>Myomorpha</taxon>
        <taxon>Muroidea</taxon>
        <taxon>Muridae</taxon>
        <taxon>Murinae</taxon>
        <taxon>Mus</taxon>
        <taxon>Mus</taxon>
    </lineage>
</organism>
<comment type="similarity">
    <text evidence="4">Belongs to the immunoglobulin superfamily. CEA family.</text>
</comment>
<dbReference type="GO" id="GO:0007165">
    <property type="term" value="P:signal transduction"/>
    <property type="evidence" value="ECO:0007669"/>
    <property type="project" value="TreeGrafter"/>
</dbReference>
<proteinExistence type="inferred from homology"/>